<feature type="transmembrane region" description="Helical" evidence="6">
    <location>
        <begin position="242"/>
        <end position="265"/>
    </location>
</feature>
<evidence type="ECO:0000256" key="2">
    <source>
        <dbReference type="ARBA" id="ARBA00022692"/>
    </source>
</evidence>
<keyword evidence="3 6" id="KW-1133">Transmembrane helix</keyword>
<evidence type="ECO:0000256" key="5">
    <source>
        <dbReference type="SAM" id="MobiDB-lite"/>
    </source>
</evidence>
<sequence>MSSSFLSSFLGALQASLSVLLVILYGVIASQYKLLDGPSAKKISAACVRLFLPALLITKVGSELEAGTGTRYVPILIWAVLYSLVSIGIGLLAVKFLKFPAWVTPAVAFNNTTSLPLLLIESLRSTGILDRLILDGDSTEKAISRAQSYFLVCAIVGNCFTFAIGPRLIDAENAPGESSDDEDEEDADGADDDAAERGSINEGELTSLLPHRVRKAGGRAHRQVFFLGKQNLEKLSPRTQEVLIFLFDFLNAPLLGAVIGAIIGLTPPLHRAFFNDSNDGGFLNAWLTSSLKKIGELFVTLQVVVVGMSLSSSLRKMKRGEDKGLPLLPTAFVMLIRLVVWPLISIAVIWVLATKTDTLQQDPILWFTMMLMPTGPTAMKLIAMAEVNGADEDDKMVISKVLTVSCRDSPKSSGLELETPSLACTIERG</sequence>
<dbReference type="InterPro" id="IPR004776">
    <property type="entry name" value="Mem_transp_PIN-like"/>
</dbReference>
<gene>
    <name evidence="7" type="ORF">LTR84_001586</name>
</gene>
<comment type="subcellular location">
    <subcellularLocation>
        <location evidence="1">Membrane</location>
        <topology evidence="1">Multi-pass membrane protein</topology>
    </subcellularLocation>
</comment>
<protein>
    <recommendedName>
        <fullName evidence="9">Auxin efflux carrier</fullName>
    </recommendedName>
</protein>
<dbReference type="AlphaFoldDB" id="A0AAV9NGF8"/>
<keyword evidence="8" id="KW-1185">Reference proteome</keyword>
<feature type="transmembrane region" description="Helical" evidence="6">
    <location>
        <begin position="326"/>
        <end position="352"/>
    </location>
</feature>
<evidence type="ECO:0000256" key="1">
    <source>
        <dbReference type="ARBA" id="ARBA00004141"/>
    </source>
</evidence>
<feature type="region of interest" description="Disordered" evidence="5">
    <location>
        <begin position="173"/>
        <end position="196"/>
    </location>
</feature>
<keyword evidence="2 6" id="KW-0812">Transmembrane</keyword>
<proteinExistence type="predicted"/>
<evidence type="ECO:0000256" key="4">
    <source>
        <dbReference type="ARBA" id="ARBA00023136"/>
    </source>
</evidence>
<evidence type="ECO:0000313" key="8">
    <source>
        <dbReference type="Proteomes" id="UP001358417"/>
    </source>
</evidence>
<evidence type="ECO:0008006" key="9">
    <source>
        <dbReference type="Google" id="ProtNLM"/>
    </source>
</evidence>
<dbReference type="Pfam" id="PF03547">
    <property type="entry name" value="Mem_trans"/>
    <property type="match status" value="1"/>
</dbReference>
<evidence type="ECO:0000256" key="6">
    <source>
        <dbReference type="SAM" id="Phobius"/>
    </source>
</evidence>
<dbReference type="GO" id="GO:0016020">
    <property type="term" value="C:membrane"/>
    <property type="evidence" value="ECO:0007669"/>
    <property type="project" value="UniProtKB-SubCell"/>
</dbReference>
<dbReference type="RefSeq" id="XP_064707467.1">
    <property type="nucleotide sequence ID" value="XM_064845209.1"/>
</dbReference>
<dbReference type="PANTHER" id="PTHR31794:SF4">
    <property type="entry name" value="AUXIN EFFLUX TRANSPORTER FAMILY PROTEIN (EUROFUNG)"/>
    <property type="match status" value="1"/>
</dbReference>
<feature type="transmembrane region" description="Helical" evidence="6">
    <location>
        <begin position="72"/>
        <end position="94"/>
    </location>
</feature>
<feature type="compositionally biased region" description="Acidic residues" evidence="5">
    <location>
        <begin position="178"/>
        <end position="194"/>
    </location>
</feature>
<name>A0AAV9NGF8_9EURO</name>
<evidence type="ECO:0000313" key="7">
    <source>
        <dbReference type="EMBL" id="KAK5054694.1"/>
    </source>
</evidence>
<dbReference type="EMBL" id="JAVRRD010000010">
    <property type="protein sequence ID" value="KAK5054694.1"/>
    <property type="molecule type" value="Genomic_DNA"/>
</dbReference>
<accession>A0AAV9NGF8</accession>
<keyword evidence="4 6" id="KW-0472">Membrane</keyword>
<dbReference type="GO" id="GO:0055085">
    <property type="term" value="P:transmembrane transport"/>
    <property type="evidence" value="ECO:0007669"/>
    <property type="project" value="InterPro"/>
</dbReference>
<reference evidence="7 8" key="1">
    <citation type="submission" date="2023-08" db="EMBL/GenBank/DDBJ databases">
        <title>Black Yeasts Isolated from many extreme environments.</title>
        <authorList>
            <person name="Coleine C."/>
            <person name="Stajich J.E."/>
            <person name="Selbmann L."/>
        </authorList>
    </citation>
    <scope>NUCLEOTIDE SEQUENCE [LARGE SCALE GENOMIC DNA]</scope>
    <source>
        <strain evidence="7 8">CCFEE 5792</strain>
    </source>
</reference>
<dbReference type="PANTHER" id="PTHR31794">
    <property type="entry name" value="AUXIN EFFLUX TRANSPORTER FAMILY PROTEIN (EUROFUNG)"/>
    <property type="match status" value="1"/>
</dbReference>
<evidence type="ECO:0000256" key="3">
    <source>
        <dbReference type="ARBA" id="ARBA00022989"/>
    </source>
</evidence>
<organism evidence="7 8">
    <name type="scientific">Exophiala bonariae</name>
    <dbReference type="NCBI Taxonomy" id="1690606"/>
    <lineage>
        <taxon>Eukaryota</taxon>
        <taxon>Fungi</taxon>
        <taxon>Dikarya</taxon>
        <taxon>Ascomycota</taxon>
        <taxon>Pezizomycotina</taxon>
        <taxon>Eurotiomycetes</taxon>
        <taxon>Chaetothyriomycetidae</taxon>
        <taxon>Chaetothyriales</taxon>
        <taxon>Herpotrichiellaceae</taxon>
        <taxon>Exophiala</taxon>
    </lineage>
</organism>
<comment type="caution">
    <text evidence="7">The sequence shown here is derived from an EMBL/GenBank/DDBJ whole genome shotgun (WGS) entry which is preliminary data.</text>
</comment>
<dbReference type="GeneID" id="89969806"/>
<dbReference type="GO" id="GO:0005783">
    <property type="term" value="C:endoplasmic reticulum"/>
    <property type="evidence" value="ECO:0007669"/>
    <property type="project" value="TreeGrafter"/>
</dbReference>
<dbReference type="Proteomes" id="UP001358417">
    <property type="component" value="Unassembled WGS sequence"/>
</dbReference>